<reference evidence="3" key="1">
    <citation type="journal article" date="2011" name="Mol. Biosyst.">
        <title>Insights into the complex biosynthesis of the leupyrrins in Sorangium cellulosum So ce690.</title>
        <authorList>
            <person name="Kopp M."/>
            <person name="Irschik H."/>
            <person name="Gemperlein K."/>
            <person name="Buntin K."/>
            <person name="Meiser P."/>
            <person name="Weissman K.J."/>
            <person name="Bode H.B."/>
            <person name="Muller R."/>
        </authorList>
    </citation>
    <scope>NUCLEOTIDE SEQUENCE</scope>
    <source>
        <strain evidence="3">So ce690</strain>
    </source>
</reference>
<protein>
    <submittedName>
        <fullName evidence="3">Type II thioesterase</fullName>
    </submittedName>
</protein>
<organism evidence="3">
    <name type="scientific">Sorangium cellulosum</name>
    <name type="common">Polyangium cellulosum</name>
    <dbReference type="NCBI Taxonomy" id="56"/>
    <lineage>
        <taxon>Bacteria</taxon>
        <taxon>Pseudomonadati</taxon>
        <taxon>Myxococcota</taxon>
        <taxon>Polyangia</taxon>
        <taxon>Polyangiales</taxon>
        <taxon>Polyangiaceae</taxon>
        <taxon>Sorangium</taxon>
    </lineage>
</organism>
<dbReference type="EMBL" id="HM639990">
    <property type="protein sequence ID" value="ADZ24985.1"/>
    <property type="molecule type" value="Genomic_DNA"/>
</dbReference>
<gene>
    <name evidence="3" type="primary">leu1</name>
</gene>
<dbReference type="InterPro" id="IPR001031">
    <property type="entry name" value="Thioesterase"/>
</dbReference>
<accession>F1B9P3</accession>
<dbReference type="AlphaFoldDB" id="F1B9P3"/>
<dbReference type="Gene3D" id="3.40.50.1820">
    <property type="entry name" value="alpha/beta hydrolase"/>
    <property type="match status" value="1"/>
</dbReference>
<dbReference type="PANTHER" id="PTHR11487:SF0">
    <property type="entry name" value="S-ACYL FATTY ACID SYNTHASE THIOESTERASE, MEDIUM CHAIN"/>
    <property type="match status" value="1"/>
</dbReference>
<dbReference type="InterPro" id="IPR012223">
    <property type="entry name" value="TEII"/>
</dbReference>
<feature type="domain" description="Thioesterase" evidence="2">
    <location>
        <begin position="24"/>
        <end position="247"/>
    </location>
</feature>
<proteinExistence type="inferred from homology"/>
<dbReference type="InterPro" id="IPR029058">
    <property type="entry name" value="AB_hydrolase_fold"/>
</dbReference>
<dbReference type="Pfam" id="PF00975">
    <property type="entry name" value="Thioesterase"/>
    <property type="match status" value="1"/>
</dbReference>
<evidence type="ECO:0000256" key="1">
    <source>
        <dbReference type="ARBA" id="ARBA00007169"/>
    </source>
</evidence>
<name>F1B9P3_SORCE</name>
<dbReference type="GO" id="GO:0008610">
    <property type="term" value="P:lipid biosynthetic process"/>
    <property type="evidence" value="ECO:0007669"/>
    <property type="project" value="TreeGrafter"/>
</dbReference>
<comment type="similarity">
    <text evidence="1">Belongs to the thioesterase family.</text>
</comment>
<evidence type="ECO:0000259" key="2">
    <source>
        <dbReference type="Pfam" id="PF00975"/>
    </source>
</evidence>
<sequence length="259" mass="28069">MTRGQSKGSRWLAGGAEPRKAQLRLLCFPAAGSGASLYRSWAHFLPAAIDVCPVLLPGREAYLSEPAHRRLADLVGAMADDLAELLTEPFAIFGHSYGALAGFELARELRRIGGPQPALLFVSGKPAPMLPPSWPSLHHAPDDELLQKLSQIDGTPLAVLNEPTWMKLMLPTLRADLEALATYVYRPEQPLGCPISAFGGLSDGIATEPDLRAWREVTSGGFRLRMLPGGHFFLVSSREQLLAAIDEDLAPFWEPGGRA</sequence>
<dbReference type="SUPFAM" id="SSF53474">
    <property type="entry name" value="alpha/beta-Hydrolases"/>
    <property type="match status" value="1"/>
</dbReference>
<evidence type="ECO:0000313" key="3">
    <source>
        <dbReference type="EMBL" id="ADZ24985.1"/>
    </source>
</evidence>
<dbReference type="PANTHER" id="PTHR11487">
    <property type="entry name" value="THIOESTERASE"/>
    <property type="match status" value="1"/>
</dbReference>